<protein>
    <recommendedName>
        <fullName evidence="4">Transmembrane protein (PGPGW)</fullName>
    </recommendedName>
</protein>
<dbReference type="InterPro" id="IPR019099">
    <property type="entry name" value="Uncharacterised_PGPGW_TM"/>
</dbReference>
<feature type="transmembrane region" description="Helical" evidence="1">
    <location>
        <begin position="12"/>
        <end position="31"/>
    </location>
</feature>
<accession>A0A512HUD6</accession>
<organism evidence="2 3">
    <name type="scientific">Aeromicrobium flavum</name>
    <dbReference type="NCBI Taxonomy" id="416568"/>
    <lineage>
        <taxon>Bacteria</taxon>
        <taxon>Bacillati</taxon>
        <taxon>Actinomycetota</taxon>
        <taxon>Actinomycetes</taxon>
        <taxon>Propionibacteriales</taxon>
        <taxon>Nocardioidaceae</taxon>
        <taxon>Aeromicrobium</taxon>
    </lineage>
</organism>
<dbReference type="OrthoDB" id="4774258at2"/>
<reference evidence="2 3" key="1">
    <citation type="submission" date="2019-07" db="EMBL/GenBank/DDBJ databases">
        <title>Whole genome shotgun sequence of Aeromicrobium flavum NBRC 107625.</title>
        <authorList>
            <person name="Hosoyama A."/>
            <person name="Uohara A."/>
            <person name="Ohji S."/>
            <person name="Ichikawa N."/>
        </authorList>
    </citation>
    <scope>NUCLEOTIDE SEQUENCE [LARGE SCALE GENOMIC DNA]</scope>
    <source>
        <strain evidence="2 3">NBRC 107625</strain>
    </source>
</reference>
<dbReference type="EMBL" id="BJZQ01000005">
    <property type="protein sequence ID" value="GEO89059.1"/>
    <property type="molecule type" value="Genomic_DNA"/>
</dbReference>
<keyword evidence="1" id="KW-0812">Transmembrane</keyword>
<dbReference type="Proteomes" id="UP000321769">
    <property type="component" value="Unassembled WGS sequence"/>
</dbReference>
<feature type="transmembrane region" description="Helical" evidence="1">
    <location>
        <begin position="75"/>
        <end position="98"/>
    </location>
</feature>
<evidence type="ECO:0000313" key="3">
    <source>
        <dbReference type="Proteomes" id="UP000321769"/>
    </source>
</evidence>
<proteinExistence type="predicted"/>
<comment type="caution">
    <text evidence="2">The sequence shown here is derived from an EMBL/GenBank/DDBJ whole genome shotgun (WGS) entry which is preliminary data.</text>
</comment>
<dbReference type="AlphaFoldDB" id="A0A512HUD6"/>
<evidence type="ECO:0000313" key="2">
    <source>
        <dbReference type="EMBL" id="GEO89059.1"/>
    </source>
</evidence>
<gene>
    <name evidence="2" type="ORF">AFL01nite_13860</name>
</gene>
<evidence type="ECO:0008006" key="4">
    <source>
        <dbReference type="Google" id="ProtNLM"/>
    </source>
</evidence>
<evidence type="ECO:0000256" key="1">
    <source>
        <dbReference type="SAM" id="Phobius"/>
    </source>
</evidence>
<keyword evidence="1" id="KW-0472">Membrane</keyword>
<keyword evidence="3" id="KW-1185">Reference proteome</keyword>
<feature type="transmembrane region" description="Helical" evidence="1">
    <location>
        <begin position="118"/>
        <end position="140"/>
    </location>
</feature>
<sequence length="147" mass="15439">MAHVQGSRAAKSIAIQVAGWVLVVAGIAALVLPGPGLLALFAGMALLATQYDWAERRLEPVKKAALRTAAESVQSTPRIVLSVLLAFALVAAGVVWGLHPASPGWWPLADRWWLPGGWGTGVTLIGSGLAAGAMIVYSWINYRDATD</sequence>
<dbReference type="Pfam" id="PF09656">
    <property type="entry name" value="PGPGW"/>
    <property type="match status" value="1"/>
</dbReference>
<name>A0A512HUD6_9ACTN</name>
<keyword evidence="1" id="KW-1133">Transmembrane helix</keyword>